<evidence type="ECO:0000256" key="1">
    <source>
        <dbReference type="ARBA" id="ARBA00022737"/>
    </source>
</evidence>
<gene>
    <name evidence="7" type="ORF">K461DRAFT_31216</name>
</gene>
<keyword evidence="8" id="KW-1185">Reference proteome</keyword>
<sequence>MSLYDAESTLERLSSDKHRDTTNWILDAEPFKEWLDRPIVEPGKTICTVAVFESLKESPATSQRQVYQFFYEAAMWDHYTGLDLLEALVKQMVLTNPDIRSDLHDRTWRYYGPQSNRPHLAQLGKYLFLPLARQLKNPIFVVDGIDESETSRAEIVQLLSAAADEGASVFINARKQIRFEPALKNVRLVSAVQKKLFPSVWPRPIVGCSAEEASSPITAVVKSPIDPLDDYTHLINTAGLCLLSIDGGGARGLSPLYLLKAIMDQLNEQRARLAQPRVRPCDVFDLIGGTSTGGLIAIMLGRLEMDVDECITAYRLLAESVFGVAARRSSTGEIRAKSDSKALDEAIQRMIIGKDQAVDCAFDDGCRRGCKTFVCALDAFTQHITRFRTYSLPEEISLQSTVREAALATFATTSLILPVKVNRWSFAGGRVVADNPLNEVEGEASAIWCPMTADLKPLVKCIVSIGAGHPGLHPVEDSPRRSPSNVLVASETEHTAEVFCARWARHYNEGRYFRFSVEHGLQHRSLTEYFEPGLVKDATKHYMSHTTQRRRIGDCIRNLGTKESYTPLDIAERIRRSLH</sequence>
<keyword evidence="2" id="KW-0378">Hydrolase</keyword>
<dbReference type="InterPro" id="IPR056884">
    <property type="entry name" value="NPHP3-like_N"/>
</dbReference>
<feature type="domain" description="PNPLA" evidence="6">
    <location>
        <begin position="243"/>
        <end position="441"/>
    </location>
</feature>
<protein>
    <submittedName>
        <fullName evidence="7">FabD/lysophospholipase-like protein</fullName>
    </submittedName>
</protein>
<dbReference type="Pfam" id="PF01734">
    <property type="entry name" value="Patatin"/>
    <property type="match status" value="1"/>
</dbReference>
<name>A0A9P4MMD1_9PEZI</name>
<dbReference type="Proteomes" id="UP000799439">
    <property type="component" value="Unassembled WGS sequence"/>
</dbReference>
<keyword evidence="4" id="KW-0443">Lipid metabolism</keyword>
<keyword evidence="1" id="KW-0677">Repeat</keyword>
<organism evidence="7 8">
    <name type="scientific">Myriangium duriaei CBS 260.36</name>
    <dbReference type="NCBI Taxonomy" id="1168546"/>
    <lineage>
        <taxon>Eukaryota</taxon>
        <taxon>Fungi</taxon>
        <taxon>Dikarya</taxon>
        <taxon>Ascomycota</taxon>
        <taxon>Pezizomycotina</taxon>
        <taxon>Dothideomycetes</taxon>
        <taxon>Dothideomycetidae</taxon>
        <taxon>Myriangiales</taxon>
        <taxon>Myriangiaceae</taxon>
        <taxon>Myriangium</taxon>
    </lineage>
</organism>
<feature type="short sequence motif" description="GXSXG" evidence="5">
    <location>
        <begin position="289"/>
        <end position="293"/>
    </location>
</feature>
<dbReference type="InterPro" id="IPR002641">
    <property type="entry name" value="PNPLA_dom"/>
</dbReference>
<evidence type="ECO:0000256" key="3">
    <source>
        <dbReference type="ARBA" id="ARBA00022963"/>
    </source>
</evidence>
<reference evidence="7" key="1">
    <citation type="journal article" date="2020" name="Stud. Mycol.">
        <title>101 Dothideomycetes genomes: a test case for predicting lifestyles and emergence of pathogens.</title>
        <authorList>
            <person name="Haridas S."/>
            <person name="Albert R."/>
            <person name="Binder M."/>
            <person name="Bloem J."/>
            <person name="Labutti K."/>
            <person name="Salamov A."/>
            <person name="Andreopoulos B."/>
            <person name="Baker S."/>
            <person name="Barry K."/>
            <person name="Bills G."/>
            <person name="Bluhm B."/>
            <person name="Cannon C."/>
            <person name="Castanera R."/>
            <person name="Culley D."/>
            <person name="Daum C."/>
            <person name="Ezra D."/>
            <person name="Gonzalez J."/>
            <person name="Henrissat B."/>
            <person name="Kuo A."/>
            <person name="Liang C."/>
            <person name="Lipzen A."/>
            <person name="Lutzoni F."/>
            <person name="Magnuson J."/>
            <person name="Mondo S."/>
            <person name="Nolan M."/>
            <person name="Ohm R."/>
            <person name="Pangilinan J."/>
            <person name="Park H.-J."/>
            <person name="Ramirez L."/>
            <person name="Alfaro M."/>
            <person name="Sun H."/>
            <person name="Tritt A."/>
            <person name="Yoshinaga Y."/>
            <person name="Zwiers L.-H."/>
            <person name="Turgeon B."/>
            <person name="Goodwin S."/>
            <person name="Spatafora J."/>
            <person name="Crous P."/>
            <person name="Grigoriev I."/>
        </authorList>
    </citation>
    <scope>NUCLEOTIDE SEQUENCE</scope>
    <source>
        <strain evidence="7">CBS 260.36</strain>
    </source>
</reference>
<keyword evidence="3" id="KW-0442">Lipid degradation</keyword>
<dbReference type="OrthoDB" id="1658288at2759"/>
<evidence type="ECO:0000256" key="4">
    <source>
        <dbReference type="ARBA" id="ARBA00023098"/>
    </source>
</evidence>
<dbReference type="GO" id="GO:0016042">
    <property type="term" value="P:lipid catabolic process"/>
    <property type="evidence" value="ECO:0007669"/>
    <property type="project" value="UniProtKB-KW"/>
</dbReference>
<evidence type="ECO:0000313" key="7">
    <source>
        <dbReference type="EMBL" id="KAF2158158.1"/>
    </source>
</evidence>
<accession>A0A9P4MMD1</accession>
<dbReference type="InterPro" id="IPR016035">
    <property type="entry name" value="Acyl_Trfase/lysoPLipase"/>
</dbReference>
<dbReference type="PANTHER" id="PTHR24185">
    <property type="entry name" value="CALCIUM-INDEPENDENT PHOSPHOLIPASE A2-GAMMA"/>
    <property type="match status" value="1"/>
</dbReference>
<proteinExistence type="predicted"/>
<dbReference type="CDD" id="cd07216">
    <property type="entry name" value="Pat17_PNPLA8_PNPLA9_like3"/>
    <property type="match status" value="1"/>
</dbReference>
<evidence type="ECO:0000259" key="6">
    <source>
        <dbReference type="PROSITE" id="PS51635"/>
    </source>
</evidence>
<evidence type="ECO:0000256" key="5">
    <source>
        <dbReference type="PROSITE-ProRule" id="PRU01161"/>
    </source>
</evidence>
<feature type="short sequence motif" description="GXGXXG" evidence="5">
    <location>
        <begin position="247"/>
        <end position="252"/>
    </location>
</feature>
<dbReference type="GO" id="GO:0019369">
    <property type="term" value="P:arachidonate metabolic process"/>
    <property type="evidence" value="ECO:0007669"/>
    <property type="project" value="TreeGrafter"/>
</dbReference>
<dbReference type="GO" id="GO:0016020">
    <property type="term" value="C:membrane"/>
    <property type="evidence" value="ECO:0007669"/>
    <property type="project" value="TreeGrafter"/>
</dbReference>
<evidence type="ECO:0000313" key="8">
    <source>
        <dbReference type="Proteomes" id="UP000799439"/>
    </source>
</evidence>
<dbReference type="GO" id="GO:0046486">
    <property type="term" value="P:glycerolipid metabolic process"/>
    <property type="evidence" value="ECO:0007669"/>
    <property type="project" value="UniProtKB-ARBA"/>
</dbReference>
<dbReference type="AlphaFoldDB" id="A0A9P4MMD1"/>
<dbReference type="PANTHER" id="PTHR24185:SF1">
    <property type="entry name" value="CALCIUM-INDEPENDENT PHOSPHOLIPASE A2-GAMMA"/>
    <property type="match status" value="1"/>
</dbReference>
<dbReference type="SUPFAM" id="SSF52151">
    <property type="entry name" value="FabD/lysophospholipase-like"/>
    <property type="match status" value="1"/>
</dbReference>
<evidence type="ECO:0000256" key="2">
    <source>
        <dbReference type="ARBA" id="ARBA00022801"/>
    </source>
</evidence>
<comment type="caution">
    <text evidence="5">Lacks conserved residue(s) required for the propagation of feature annotation.</text>
</comment>
<dbReference type="Pfam" id="PF24883">
    <property type="entry name" value="NPHP3_N"/>
    <property type="match status" value="1"/>
</dbReference>
<dbReference type="PROSITE" id="PS51635">
    <property type="entry name" value="PNPLA"/>
    <property type="match status" value="1"/>
</dbReference>
<comment type="caution">
    <text evidence="7">The sequence shown here is derived from an EMBL/GenBank/DDBJ whole genome shotgun (WGS) entry which is preliminary data.</text>
</comment>
<dbReference type="Gene3D" id="3.40.1090.10">
    <property type="entry name" value="Cytosolic phospholipase A2 catalytic domain"/>
    <property type="match status" value="1"/>
</dbReference>
<dbReference type="EMBL" id="ML996081">
    <property type="protein sequence ID" value="KAF2158158.1"/>
    <property type="molecule type" value="Genomic_DNA"/>
</dbReference>
<dbReference type="GO" id="GO:0047499">
    <property type="term" value="F:calcium-independent phospholipase A2 activity"/>
    <property type="evidence" value="ECO:0007669"/>
    <property type="project" value="TreeGrafter"/>
</dbReference>